<gene>
    <name evidence="2" type="ORF">IAA73_00915</name>
</gene>
<feature type="transmembrane region" description="Helical" evidence="1">
    <location>
        <begin position="30"/>
        <end position="50"/>
    </location>
</feature>
<name>A0A9D9HRH5_9BACT</name>
<dbReference type="AlphaFoldDB" id="A0A9D9HRH5"/>
<keyword evidence="1" id="KW-0812">Transmembrane</keyword>
<dbReference type="EMBL" id="JADIMG010000004">
    <property type="protein sequence ID" value="MBO8458887.1"/>
    <property type="molecule type" value="Genomic_DNA"/>
</dbReference>
<feature type="transmembrane region" description="Helical" evidence="1">
    <location>
        <begin position="101"/>
        <end position="119"/>
    </location>
</feature>
<comment type="caution">
    <text evidence="2">The sequence shown here is derived from an EMBL/GenBank/DDBJ whole genome shotgun (WGS) entry which is preliminary data.</text>
</comment>
<proteinExistence type="predicted"/>
<organism evidence="2 3">
    <name type="scientific">Candidatus Gallipaludibacter merdavium</name>
    <dbReference type="NCBI Taxonomy" id="2840839"/>
    <lineage>
        <taxon>Bacteria</taxon>
        <taxon>Pseudomonadati</taxon>
        <taxon>Bacteroidota</taxon>
        <taxon>Bacteroidia</taxon>
        <taxon>Bacteroidales</taxon>
        <taxon>Candidatus Gallipaludibacter</taxon>
    </lineage>
</organism>
<reference evidence="2" key="2">
    <citation type="journal article" date="2021" name="PeerJ">
        <title>Extensive microbial diversity within the chicken gut microbiome revealed by metagenomics and culture.</title>
        <authorList>
            <person name="Gilroy R."/>
            <person name="Ravi A."/>
            <person name="Getino M."/>
            <person name="Pursley I."/>
            <person name="Horton D.L."/>
            <person name="Alikhan N.F."/>
            <person name="Baker D."/>
            <person name="Gharbi K."/>
            <person name="Hall N."/>
            <person name="Watson M."/>
            <person name="Adriaenssens E.M."/>
            <person name="Foster-Nyarko E."/>
            <person name="Jarju S."/>
            <person name="Secka A."/>
            <person name="Antonio M."/>
            <person name="Oren A."/>
            <person name="Chaudhuri R.R."/>
            <person name="La Ragione R."/>
            <person name="Hildebrand F."/>
            <person name="Pallen M.J."/>
        </authorList>
    </citation>
    <scope>NUCLEOTIDE SEQUENCE</scope>
    <source>
        <strain evidence="2">G3-3990</strain>
    </source>
</reference>
<evidence type="ECO:0000313" key="3">
    <source>
        <dbReference type="Proteomes" id="UP000823641"/>
    </source>
</evidence>
<dbReference type="Proteomes" id="UP000823641">
    <property type="component" value="Unassembled WGS sequence"/>
</dbReference>
<feature type="transmembrane region" description="Helical" evidence="1">
    <location>
        <begin position="56"/>
        <end position="74"/>
    </location>
</feature>
<reference evidence="2" key="1">
    <citation type="submission" date="2020-10" db="EMBL/GenBank/DDBJ databases">
        <authorList>
            <person name="Gilroy R."/>
        </authorList>
    </citation>
    <scope>NUCLEOTIDE SEQUENCE</scope>
    <source>
        <strain evidence="2">G3-3990</strain>
    </source>
</reference>
<feature type="transmembrane region" description="Helical" evidence="1">
    <location>
        <begin position="6"/>
        <end position="23"/>
    </location>
</feature>
<keyword evidence="1" id="KW-1133">Transmembrane helix</keyword>
<sequence>MNVFISIVIGVIILCILWALGIVQEFLFMVFFPSVIGLISGLIGLFWGNFNGGWDVGVIIGVILYVIYCITRIIDPETPITITGYSDNTITKEEDDTNGRARGIAGIVVFIAATIYYLVQN</sequence>
<protein>
    <submittedName>
        <fullName evidence="2">Uncharacterized protein</fullName>
    </submittedName>
</protein>
<evidence type="ECO:0000313" key="2">
    <source>
        <dbReference type="EMBL" id="MBO8458887.1"/>
    </source>
</evidence>
<accession>A0A9D9HRH5</accession>
<keyword evidence="1" id="KW-0472">Membrane</keyword>
<evidence type="ECO:0000256" key="1">
    <source>
        <dbReference type="SAM" id="Phobius"/>
    </source>
</evidence>